<dbReference type="EMBL" id="RHFK02000019">
    <property type="protein sequence ID" value="TWW59352.1"/>
    <property type="molecule type" value="Genomic_DNA"/>
</dbReference>
<evidence type="ECO:0000256" key="2">
    <source>
        <dbReference type="ARBA" id="ARBA00022741"/>
    </source>
</evidence>
<dbReference type="Gene3D" id="3.40.50.300">
    <property type="entry name" value="P-loop containing nucleotide triphosphate hydrolases"/>
    <property type="match status" value="1"/>
</dbReference>
<keyword evidence="7" id="KW-1185">Reference proteome</keyword>
<dbReference type="GO" id="GO:0005525">
    <property type="term" value="F:GTP binding"/>
    <property type="evidence" value="ECO:0007669"/>
    <property type="project" value="UniProtKB-KW"/>
</dbReference>
<evidence type="ECO:0000256" key="1">
    <source>
        <dbReference type="ARBA" id="ARBA00008535"/>
    </source>
</evidence>
<dbReference type="PANTHER" id="PTHR10903:SF188">
    <property type="entry name" value="GTPASE IMAP FAMILY MEMBER 2-LIKE-RELATED"/>
    <property type="match status" value="1"/>
</dbReference>
<evidence type="ECO:0000259" key="5">
    <source>
        <dbReference type="PROSITE" id="PS51720"/>
    </source>
</evidence>
<feature type="coiled-coil region" evidence="4">
    <location>
        <begin position="224"/>
        <end position="290"/>
    </location>
</feature>
<dbReference type="SUPFAM" id="SSF52540">
    <property type="entry name" value="P-loop containing nucleoside triphosphate hydrolases"/>
    <property type="match status" value="1"/>
</dbReference>
<accession>A0A5C6MW06</accession>
<feature type="domain" description="AIG1-type G" evidence="5">
    <location>
        <begin position="22"/>
        <end position="223"/>
    </location>
</feature>
<dbReference type="PROSITE" id="PS51720">
    <property type="entry name" value="G_AIG1"/>
    <property type="match status" value="1"/>
</dbReference>
<evidence type="ECO:0000256" key="3">
    <source>
        <dbReference type="ARBA" id="ARBA00023134"/>
    </source>
</evidence>
<evidence type="ECO:0000313" key="7">
    <source>
        <dbReference type="Proteomes" id="UP000324091"/>
    </source>
</evidence>
<dbReference type="InterPro" id="IPR027417">
    <property type="entry name" value="P-loop_NTPase"/>
</dbReference>
<protein>
    <submittedName>
        <fullName evidence="6">GTPase IMAP family member 7</fullName>
    </submittedName>
</protein>
<sequence>MSSINGQLYAVSCAGRKPFPFCKEIRLVLLGKTGSGKSSTANTILGRKVFDTKVSGSTVTQHCHRANGEICGRSLTLLDTLGLLVTHQTPLEVQSKIRRSISLLYPGPHIFLIVIQIRKFTQGEKDAVQKIRLAMGSHTLGFAAVVFTHGELLEEWPCIKHCLLDGGTDLAQLVDECGGRFCVFNNHNSKNRDQVSELLILVDRVLQGNGGSCYSIKMLQTAVDEQIENRLMDEKEELLKLDLETAIKESYERELLMVRQQNQKEIEELKKMHEMEKEKEEKQAREREDDLRWKMKENERKERERTFQEVVRLMEFCREEMEKREALQEKLDKVTQMLEEQVGWEEKLRRAFEEKIQKNRDASEKREREMEIQQIQREQTTREMEEIKRVALQEELDNVTRCLEEQRRREEDGKKQMENLLRREREENQREREIQMEKQRAEKRRTMALQQELKLLRMKMEQLKRTEGHLRRQLEQKERSVKGACVLKKQHERRILLTKLTKKKGGQTNSTIKTVGGYMQEMGLLGLNAALASVGTPCCIQ</sequence>
<dbReference type="InterPro" id="IPR006703">
    <property type="entry name" value="G_AIG1"/>
</dbReference>
<comment type="caution">
    <text evidence="6">The sequence shown here is derived from an EMBL/GenBank/DDBJ whole genome shotgun (WGS) entry which is preliminary data.</text>
</comment>
<keyword evidence="2" id="KW-0547">Nucleotide-binding</keyword>
<keyword evidence="4" id="KW-0175">Coiled coil</keyword>
<organism evidence="6 7">
    <name type="scientific">Takifugu flavidus</name>
    <name type="common">sansaifugu</name>
    <dbReference type="NCBI Taxonomy" id="433684"/>
    <lineage>
        <taxon>Eukaryota</taxon>
        <taxon>Metazoa</taxon>
        <taxon>Chordata</taxon>
        <taxon>Craniata</taxon>
        <taxon>Vertebrata</taxon>
        <taxon>Euteleostomi</taxon>
        <taxon>Actinopterygii</taxon>
        <taxon>Neopterygii</taxon>
        <taxon>Teleostei</taxon>
        <taxon>Neoteleostei</taxon>
        <taxon>Acanthomorphata</taxon>
        <taxon>Eupercaria</taxon>
        <taxon>Tetraodontiformes</taxon>
        <taxon>Tetradontoidea</taxon>
        <taxon>Tetraodontidae</taxon>
        <taxon>Takifugu</taxon>
    </lineage>
</organism>
<proteinExistence type="inferred from homology"/>
<reference evidence="6 7" key="1">
    <citation type="submission" date="2019-04" db="EMBL/GenBank/DDBJ databases">
        <title>Chromosome genome assembly for Takifugu flavidus.</title>
        <authorList>
            <person name="Xiao S."/>
        </authorList>
    </citation>
    <scope>NUCLEOTIDE SEQUENCE [LARGE SCALE GENOMIC DNA]</scope>
    <source>
        <strain evidence="6">HTHZ2018</strain>
        <tissue evidence="6">Muscle</tissue>
    </source>
</reference>
<feature type="coiled-coil region" evidence="4">
    <location>
        <begin position="317"/>
        <end position="480"/>
    </location>
</feature>
<dbReference type="Proteomes" id="UP000324091">
    <property type="component" value="Chromosome 6"/>
</dbReference>
<name>A0A5C6MW06_9TELE</name>
<dbReference type="InterPro" id="IPR045058">
    <property type="entry name" value="GIMA/IAN/Toc"/>
</dbReference>
<gene>
    <name evidence="6" type="ORF">D4764_06G0008820</name>
</gene>
<dbReference type="PANTHER" id="PTHR10903">
    <property type="entry name" value="GTPASE, IMAP FAMILY MEMBER-RELATED"/>
    <property type="match status" value="1"/>
</dbReference>
<dbReference type="FunFam" id="3.40.50.300:FF:000366">
    <property type="entry name" value="GTPase, IMAP family member 2"/>
    <property type="match status" value="1"/>
</dbReference>
<dbReference type="Pfam" id="PF04548">
    <property type="entry name" value="AIG1"/>
    <property type="match status" value="1"/>
</dbReference>
<evidence type="ECO:0000313" key="6">
    <source>
        <dbReference type="EMBL" id="TWW59352.1"/>
    </source>
</evidence>
<keyword evidence="3" id="KW-0342">GTP-binding</keyword>
<evidence type="ECO:0000256" key="4">
    <source>
        <dbReference type="SAM" id="Coils"/>
    </source>
</evidence>
<comment type="similarity">
    <text evidence="1">Belongs to the TRAFAC class TrmE-Era-EngA-EngB-Septin-like GTPase superfamily. AIG1/Toc34/Toc159-like paraseptin GTPase family. IAN subfamily.</text>
</comment>
<dbReference type="AlphaFoldDB" id="A0A5C6MW06"/>